<keyword evidence="2" id="KW-0238">DNA-binding</keyword>
<dbReference type="InterPro" id="IPR009351">
    <property type="entry name" value="AlkZ-like"/>
</dbReference>
<gene>
    <name evidence="2" type="ORF">EDD33_2517</name>
</gene>
<feature type="region of interest" description="Disordered" evidence="1">
    <location>
        <begin position="386"/>
        <end position="432"/>
    </location>
</feature>
<evidence type="ECO:0000313" key="2">
    <source>
        <dbReference type="EMBL" id="ROR91646.1"/>
    </source>
</evidence>
<reference evidence="2 3" key="1">
    <citation type="submission" date="2018-11" db="EMBL/GenBank/DDBJ databases">
        <title>Sequencing the genomes of 1000 actinobacteria strains.</title>
        <authorList>
            <person name="Klenk H.-P."/>
        </authorList>
    </citation>
    <scope>NUCLEOTIDE SEQUENCE [LARGE SCALE GENOMIC DNA]</scope>
    <source>
        <strain evidence="2 3">DSM 12652</strain>
    </source>
</reference>
<protein>
    <submittedName>
        <fullName evidence="2">Winged helix DNA-binding protein</fullName>
    </submittedName>
</protein>
<organism evidence="2 3">
    <name type="scientific">Nocardioides aurantiacus</name>
    <dbReference type="NCBI Taxonomy" id="86796"/>
    <lineage>
        <taxon>Bacteria</taxon>
        <taxon>Bacillati</taxon>
        <taxon>Actinomycetota</taxon>
        <taxon>Actinomycetes</taxon>
        <taxon>Propionibacteriales</taxon>
        <taxon>Nocardioidaceae</taxon>
        <taxon>Nocardioides</taxon>
    </lineage>
</organism>
<dbReference type="Proteomes" id="UP000281738">
    <property type="component" value="Unassembled WGS sequence"/>
</dbReference>
<evidence type="ECO:0000313" key="3">
    <source>
        <dbReference type="Proteomes" id="UP000281738"/>
    </source>
</evidence>
<evidence type="ECO:0000256" key="1">
    <source>
        <dbReference type="SAM" id="MobiDB-lite"/>
    </source>
</evidence>
<dbReference type="GO" id="GO:0003677">
    <property type="term" value="F:DNA binding"/>
    <property type="evidence" value="ECO:0007669"/>
    <property type="project" value="UniProtKB-KW"/>
</dbReference>
<accession>A0A3N2CVZ6</accession>
<dbReference type="PANTHER" id="PTHR38479">
    <property type="entry name" value="LMO0824 PROTEIN"/>
    <property type="match status" value="1"/>
</dbReference>
<proteinExistence type="predicted"/>
<keyword evidence="3" id="KW-1185">Reference proteome</keyword>
<comment type="caution">
    <text evidence="2">The sequence shown here is derived from an EMBL/GenBank/DDBJ whole genome shotgun (WGS) entry which is preliminary data.</text>
</comment>
<dbReference type="EMBL" id="RKHO01000001">
    <property type="protein sequence ID" value="ROR91646.1"/>
    <property type="molecule type" value="Genomic_DNA"/>
</dbReference>
<dbReference type="AlphaFoldDB" id="A0A3N2CVZ6"/>
<name>A0A3N2CVZ6_9ACTN</name>
<dbReference type="Pfam" id="PF06224">
    <property type="entry name" value="AlkZ-like"/>
    <property type="match status" value="1"/>
</dbReference>
<feature type="compositionally biased region" description="Low complexity" evidence="1">
    <location>
        <begin position="401"/>
        <end position="432"/>
    </location>
</feature>
<sequence>MIGTVHAIPDEQRRARAWRRQALAAPVADVEAAVASVVCLHATEPPTVHLAVRARSGASREQVDAALYDDRTVVKQLAMRRTLFGFPRELLPAVWGSASRRVAAQQRTRLAKEVELAGLADDGAAWLQVVGDALLAAVQDTGGATTTQLRSLVPELDRRLGAWRGATTPVAGRVLTVLAAEARLLRGDNELGWRSARHRWTLPATWLGEDPPAPLDEADGYRVLVGRWLAQFGPGTETDLVWWLGGTKAAVRRALADLDAVEVALEAGSVGWVLPDDLDDEPEPAAGAALLPVLDPTLMGWKERGFYLDPVDVPFLFDTNGNGGTTAWWDGRVVGCWVQDPDAVVRVVLRRDVGEQGRRALDGEAARLTAWLDGDVVSTVYASPQMKGERLPRGSPGLGSAGARAARAAAPAAPAAADPLRQARPAPLHQPP</sequence>
<dbReference type="PANTHER" id="PTHR38479:SF2">
    <property type="entry name" value="WINGED HELIX DNA-BINDING DOMAIN-CONTAINING PROTEIN"/>
    <property type="match status" value="1"/>
</dbReference>